<evidence type="ECO:0000313" key="2">
    <source>
        <dbReference type="Proteomes" id="UP001515480"/>
    </source>
</evidence>
<reference evidence="1 2" key="1">
    <citation type="journal article" date="2024" name="Science">
        <title>Giant polyketide synthase enzymes in the biosynthesis of giant marine polyether toxins.</title>
        <authorList>
            <person name="Fallon T.R."/>
            <person name="Shende V.V."/>
            <person name="Wierzbicki I.H."/>
            <person name="Pendleton A.L."/>
            <person name="Watervoot N.F."/>
            <person name="Auber R.P."/>
            <person name="Gonzalez D.J."/>
            <person name="Wisecaver J.H."/>
            <person name="Moore B.S."/>
        </authorList>
    </citation>
    <scope>NUCLEOTIDE SEQUENCE [LARGE SCALE GENOMIC DNA]</scope>
    <source>
        <strain evidence="1 2">12B1</strain>
    </source>
</reference>
<keyword evidence="2" id="KW-1185">Reference proteome</keyword>
<evidence type="ECO:0000313" key="1">
    <source>
        <dbReference type="EMBL" id="KAL1499919.1"/>
    </source>
</evidence>
<dbReference type="Gene3D" id="2.40.70.10">
    <property type="entry name" value="Acid Proteases"/>
    <property type="match status" value="1"/>
</dbReference>
<protein>
    <recommendedName>
        <fullName evidence="3">Peptidase A2 domain-containing protein</fullName>
    </recommendedName>
</protein>
<organism evidence="1 2">
    <name type="scientific">Prymnesium parvum</name>
    <name type="common">Toxic golden alga</name>
    <dbReference type="NCBI Taxonomy" id="97485"/>
    <lineage>
        <taxon>Eukaryota</taxon>
        <taxon>Haptista</taxon>
        <taxon>Haptophyta</taxon>
        <taxon>Prymnesiophyceae</taxon>
        <taxon>Prymnesiales</taxon>
        <taxon>Prymnesiaceae</taxon>
        <taxon>Prymnesium</taxon>
    </lineage>
</organism>
<dbReference type="SUPFAM" id="SSF50630">
    <property type="entry name" value="Acid proteases"/>
    <property type="match status" value="1"/>
</dbReference>
<gene>
    <name evidence="1" type="ORF">AB1Y20_012601</name>
</gene>
<proteinExistence type="predicted"/>
<evidence type="ECO:0008006" key="3">
    <source>
        <dbReference type="Google" id="ProtNLM"/>
    </source>
</evidence>
<sequence>MKPPGRDGALLHMEGAAIRVLLKAHRLTFEDVLVDTGSEMTWLPAYGVPSLRLSGEGVGRCRPIHGGNFTQRYGDGSVVSGVRCETELQIGRFRFPQVIGAATSIVESEQLREGGLSIARGLLALSPAPASSFAALVHALPRGHRRLALCATRRRLVVGGGCNSWGGDNRAAHDSRPAHRVDARERYWRLAGSAVQLVTHPSPRIWHRAWSATRRLHPSGVLASVHLDSGCSKVVAQASHAPQLMLGVRLAASLALTLQANMVCRHVL</sequence>
<dbReference type="Proteomes" id="UP001515480">
    <property type="component" value="Unassembled WGS sequence"/>
</dbReference>
<accession>A0AB34IKA4</accession>
<dbReference type="InterPro" id="IPR021109">
    <property type="entry name" value="Peptidase_aspartic_dom_sf"/>
</dbReference>
<dbReference type="EMBL" id="JBGBPQ010000024">
    <property type="protein sequence ID" value="KAL1499919.1"/>
    <property type="molecule type" value="Genomic_DNA"/>
</dbReference>
<dbReference type="AlphaFoldDB" id="A0AB34IKA4"/>
<comment type="caution">
    <text evidence="1">The sequence shown here is derived from an EMBL/GenBank/DDBJ whole genome shotgun (WGS) entry which is preliminary data.</text>
</comment>
<name>A0AB34IKA4_PRYPA</name>